<feature type="transmembrane region" description="Helical" evidence="1">
    <location>
        <begin position="16"/>
        <end position="40"/>
    </location>
</feature>
<keyword evidence="3" id="KW-1185">Reference proteome</keyword>
<dbReference type="RefSeq" id="WP_126776035.1">
    <property type="nucleotide sequence ID" value="NZ_PIPM01000002.1"/>
</dbReference>
<reference evidence="2 3" key="1">
    <citation type="journal article" date="2011" name="Front. Microbiol.">
        <title>Genomic signatures of strain selection and enhancement in Bacillus atrophaeus var. globigii, a historical biowarfare simulant.</title>
        <authorList>
            <person name="Gibbons H.S."/>
            <person name="Broomall S.M."/>
            <person name="McNew L.A."/>
            <person name="Daligault H."/>
            <person name="Chapman C."/>
            <person name="Bruce D."/>
            <person name="Karavis M."/>
            <person name="Krepps M."/>
            <person name="McGregor P.A."/>
            <person name="Hong C."/>
            <person name="Park K.H."/>
            <person name="Akmal A."/>
            <person name="Feldman A."/>
            <person name="Lin J.S."/>
            <person name="Chang W.E."/>
            <person name="Higgs B.W."/>
            <person name="Demirev P."/>
            <person name="Lindquist J."/>
            <person name="Liem A."/>
            <person name="Fochler E."/>
            <person name="Read T.D."/>
            <person name="Tapia R."/>
            <person name="Johnson S."/>
            <person name="Bishop-Lilly K.A."/>
            <person name="Detter C."/>
            <person name="Han C."/>
            <person name="Sozhamannan S."/>
            <person name="Rosenzweig C.N."/>
            <person name="Skowronski E.W."/>
        </authorList>
    </citation>
    <scope>NUCLEOTIDE SEQUENCE [LARGE SCALE GENOMIC DNA]</scope>
    <source>
        <strain evidence="2 3">GYP-17</strain>
    </source>
</reference>
<dbReference type="OrthoDB" id="9785445at2"/>
<keyword evidence="1" id="KW-0472">Membrane</keyword>
<comment type="caution">
    <text evidence="2">The sequence shown here is derived from an EMBL/GenBank/DDBJ whole genome shotgun (WGS) entry which is preliminary data.</text>
</comment>
<evidence type="ECO:0000313" key="3">
    <source>
        <dbReference type="Proteomes" id="UP000288405"/>
    </source>
</evidence>
<evidence type="ECO:0008006" key="4">
    <source>
        <dbReference type="Google" id="ProtNLM"/>
    </source>
</evidence>
<organism evidence="2 3">
    <name type="scientific">Aliidiomarina sanyensis</name>
    <dbReference type="NCBI Taxonomy" id="1249555"/>
    <lineage>
        <taxon>Bacteria</taxon>
        <taxon>Pseudomonadati</taxon>
        <taxon>Pseudomonadota</taxon>
        <taxon>Gammaproteobacteria</taxon>
        <taxon>Alteromonadales</taxon>
        <taxon>Idiomarinaceae</taxon>
        <taxon>Aliidiomarina</taxon>
    </lineage>
</organism>
<evidence type="ECO:0000256" key="1">
    <source>
        <dbReference type="SAM" id="Phobius"/>
    </source>
</evidence>
<dbReference type="AlphaFoldDB" id="A0A432WPF5"/>
<name>A0A432WPF5_9GAMM</name>
<keyword evidence="1" id="KW-0812">Transmembrane</keyword>
<keyword evidence="1" id="KW-1133">Transmembrane helix</keyword>
<protein>
    <recommendedName>
        <fullName evidence="4">Cytochrome oxidase assembly protein</fullName>
    </recommendedName>
</protein>
<sequence length="190" mass="21002">MNSPDVEQQKKRNRRVLLTIALVFILPLTLAKLVLALGWYEPGVSQKGNLVEPELQIHTDDNAMLPATWRIAYRMPETCDSACENALYVSGQLFHALGRQQSRVTPVAIRGGEAADTLPSLPEDNTVQLLTVEGAYQQLGAIPEHSLMIIDPVGTVILWYPGSADRREAILHGRDLLSDLQKLLKLSRVG</sequence>
<gene>
    <name evidence="2" type="ORF">CWE11_02530</name>
</gene>
<evidence type="ECO:0000313" key="2">
    <source>
        <dbReference type="EMBL" id="RUO35655.1"/>
    </source>
</evidence>
<accession>A0A432WPF5</accession>
<dbReference type="EMBL" id="PIPM01000002">
    <property type="protein sequence ID" value="RUO35655.1"/>
    <property type="molecule type" value="Genomic_DNA"/>
</dbReference>
<dbReference type="Proteomes" id="UP000288405">
    <property type="component" value="Unassembled WGS sequence"/>
</dbReference>
<proteinExistence type="predicted"/>